<evidence type="ECO:0000313" key="12">
    <source>
        <dbReference type="Proteomes" id="UP001595621"/>
    </source>
</evidence>
<name>A0ABV7G9Q2_9GAMM</name>
<dbReference type="Proteomes" id="UP001595621">
    <property type="component" value="Unassembled WGS sequence"/>
</dbReference>
<feature type="domain" description="Methyl-accepting transducer" evidence="9">
    <location>
        <begin position="348"/>
        <end position="584"/>
    </location>
</feature>
<gene>
    <name evidence="11" type="ORF">ACFOE0_02670</name>
</gene>
<dbReference type="InterPro" id="IPR032255">
    <property type="entry name" value="HBM"/>
</dbReference>
<comment type="caution">
    <text evidence="11">The sequence shown here is derived from an EMBL/GenBank/DDBJ whole genome shotgun (WGS) entry which is preliminary data.</text>
</comment>
<evidence type="ECO:0000313" key="11">
    <source>
        <dbReference type="EMBL" id="MFC3137094.1"/>
    </source>
</evidence>
<dbReference type="SMART" id="SM01358">
    <property type="entry name" value="HBM"/>
    <property type="match status" value="1"/>
</dbReference>
<keyword evidence="4" id="KW-0472">Membrane</keyword>
<sequence>MLIRRKLMLNALLGLGTVVLIFVLQLQAQSTQEELDTAVKHIVELERDLLRLRKDEKDFFTRLDDKYTARHQKDREHLATTVASLSRIYAGFNVSQQLLDEFMSVSRQYTQSFDNAAQLQAEIGMTPKSGLYGELRQAVHNVESKLKQEQQDALTVLMLQLRRNEKDFMLRRDVKYLDRFDTNIALFSQRLISSGVSSDTQREISSLMQVYLSDFRALVEREQQLGLGDGDGLKGQLSQLSAQMDKLFVALNQQTLAVYEAETSRNTMISLGVFACLAAVLAVFTVAIIRSIVNPVEQITALITRVETERDLTLRCDASRQDELGQIALHFNNMLENFQALIKQVNDSVTQVNDSCLSLSETARKSSDGITSQLNETDMVATAITEMGATIEEIANSTELAAGKAAKTHESAQQGQQAVQQTITMIQTLADKLDDSGDVVSELAKDGETIGQVLDVIRGIADQTNLLALNAAIEAARAGEQGRGFAVVADEVRSLAMRTQESTNEIATIIDNLQTRTQTVVSMMQTSQLQGNDSVAQAAAAGDALEQINQDISNIMDMSTQIAAAIEQQSMVANEVNKNVLVIRDVAESSSKAAIVNAKDSATLEDKAAELLASVSRFKA</sequence>
<evidence type="ECO:0000256" key="8">
    <source>
        <dbReference type="SAM" id="Coils"/>
    </source>
</evidence>
<evidence type="ECO:0000259" key="9">
    <source>
        <dbReference type="PROSITE" id="PS50111"/>
    </source>
</evidence>
<comment type="similarity">
    <text evidence="6">Belongs to the methyl-accepting chemotaxis (MCP) protein family.</text>
</comment>
<dbReference type="CDD" id="cd11386">
    <property type="entry name" value="MCP_signal"/>
    <property type="match status" value="1"/>
</dbReference>
<protein>
    <submittedName>
        <fullName evidence="11">Methyl-accepting chemotaxis protein</fullName>
    </submittedName>
</protein>
<evidence type="ECO:0000256" key="3">
    <source>
        <dbReference type="ARBA" id="ARBA00022989"/>
    </source>
</evidence>
<evidence type="ECO:0000256" key="2">
    <source>
        <dbReference type="ARBA" id="ARBA00022692"/>
    </source>
</evidence>
<dbReference type="Gene3D" id="1.10.287.950">
    <property type="entry name" value="Methyl-accepting chemotaxis protein"/>
    <property type="match status" value="1"/>
</dbReference>
<proteinExistence type="inferred from homology"/>
<keyword evidence="8" id="KW-0175">Coiled coil</keyword>
<feature type="coiled-coil region" evidence="8">
    <location>
        <begin position="28"/>
        <end position="55"/>
    </location>
</feature>
<evidence type="ECO:0000259" key="10">
    <source>
        <dbReference type="PROSITE" id="PS50885"/>
    </source>
</evidence>
<dbReference type="PRINTS" id="PR00260">
    <property type="entry name" value="CHEMTRNSDUCR"/>
</dbReference>
<dbReference type="InterPro" id="IPR004089">
    <property type="entry name" value="MCPsignal_dom"/>
</dbReference>
<dbReference type="Pfam" id="PF00672">
    <property type="entry name" value="HAMP"/>
    <property type="match status" value="1"/>
</dbReference>
<dbReference type="InterPro" id="IPR004090">
    <property type="entry name" value="Chemotax_Me-accpt_rcpt"/>
</dbReference>
<dbReference type="RefSeq" id="WP_248937403.1">
    <property type="nucleotide sequence ID" value="NZ_JAKILF010000008.1"/>
</dbReference>
<dbReference type="PANTHER" id="PTHR32089:SF119">
    <property type="entry name" value="METHYL-ACCEPTING CHEMOTAXIS PROTEIN CTPL"/>
    <property type="match status" value="1"/>
</dbReference>
<dbReference type="PROSITE" id="PS50111">
    <property type="entry name" value="CHEMOTAXIS_TRANSDUC_2"/>
    <property type="match status" value="1"/>
</dbReference>
<dbReference type="PROSITE" id="PS50885">
    <property type="entry name" value="HAMP"/>
    <property type="match status" value="1"/>
</dbReference>
<evidence type="ECO:0000256" key="5">
    <source>
        <dbReference type="ARBA" id="ARBA00023224"/>
    </source>
</evidence>
<feature type="domain" description="HAMP" evidence="10">
    <location>
        <begin position="290"/>
        <end position="343"/>
    </location>
</feature>
<evidence type="ECO:0000256" key="6">
    <source>
        <dbReference type="ARBA" id="ARBA00029447"/>
    </source>
</evidence>
<keyword evidence="2" id="KW-0812">Transmembrane</keyword>
<comment type="subcellular location">
    <subcellularLocation>
        <location evidence="1">Membrane</location>
        <topology evidence="1">Multi-pass membrane protein</topology>
    </subcellularLocation>
</comment>
<dbReference type="CDD" id="cd06225">
    <property type="entry name" value="HAMP"/>
    <property type="match status" value="1"/>
</dbReference>
<dbReference type="Pfam" id="PF00015">
    <property type="entry name" value="MCPsignal"/>
    <property type="match status" value="1"/>
</dbReference>
<dbReference type="SMART" id="SM00304">
    <property type="entry name" value="HAMP"/>
    <property type="match status" value="1"/>
</dbReference>
<keyword evidence="12" id="KW-1185">Reference proteome</keyword>
<evidence type="ECO:0000256" key="7">
    <source>
        <dbReference type="PROSITE-ProRule" id="PRU00284"/>
    </source>
</evidence>
<evidence type="ECO:0000256" key="4">
    <source>
        <dbReference type="ARBA" id="ARBA00023136"/>
    </source>
</evidence>
<organism evidence="11 12">
    <name type="scientific">Shewanella submarina</name>
    <dbReference type="NCBI Taxonomy" id="2016376"/>
    <lineage>
        <taxon>Bacteria</taxon>
        <taxon>Pseudomonadati</taxon>
        <taxon>Pseudomonadota</taxon>
        <taxon>Gammaproteobacteria</taxon>
        <taxon>Alteromonadales</taxon>
        <taxon>Shewanellaceae</taxon>
        <taxon>Shewanella</taxon>
    </lineage>
</organism>
<dbReference type="InterPro" id="IPR003660">
    <property type="entry name" value="HAMP_dom"/>
</dbReference>
<dbReference type="SUPFAM" id="SSF58104">
    <property type="entry name" value="Methyl-accepting chemotaxis protein (MCP) signaling domain"/>
    <property type="match status" value="1"/>
</dbReference>
<reference evidence="12" key="1">
    <citation type="journal article" date="2019" name="Int. J. Syst. Evol. Microbiol.">
        <title>The Global Catalogue of Microorganisms (GCM) 10K type strain sequencing project: providing services to taxonomists for standard genome sequencing and annotation.</title>
        <authorList>
            <consortium name="The Broad Institute Genomics Platform"/>
            <consortium name="The Broad Institute Genome Sequencing Center for Infectious Disease"/>
            <person name="Wu L."/>
            <person name="Ma J."/>
        </authorList>
    </citation>
    <scope>NUCLEOTIDE SEQUENCE [LARGE SCALE GENOMIC DNA]</scope>
    <source>
        <strain evidence="12">KCTC 52277</strain>
    </source>
</reference>
<dbReference type="PANTHER" id="PTHR32089">
    <property type="entry name" value="METHYL-ACCEPTING CHEMOTAXIS PROTEIN MCPB"/>
    <property type="match status" value="1"/>
</dbReference>
<evidence type="ECO:0000256" key="1">
    <source>
        <dbReference type="ARBA" id="ARBA00004141"/>
    </source>
</evidence>
<dbReference type="EMBL" id="JBHRTD010000001">
    <property type="protein sequence ID" value="MFC3137094.1"/>
    <property type="molecule type" value="Genomic_DNA"/>
</dbReference>
<accession>A0ABV7G9Q2</accession>
<keyword evidence="5 7" id="KW-0807">Transducer</keyword>
<dbReference type="SMART" id="SM00283">
    <property type="entry name" value="MA"/>
    <property type="match status" value="1"/>
</dbReference>
<keyword evidence="3" id="KW-1133">Transmembrane helix</keyword>